<dbReference type="Gene3D" id="3.20.10.10">
    <property type="entry name" value="D-amino Acid Aminotransferase, subunit A, domain 2"/>
    <property type="match status" value="1"/>
</dbReference>
<organism evidence="1 2">
    <name type="scientific">Basidiobolus ranarum</name>
    <dbReference type="NCBI Taxonomy" id="34480"/>
    <lineage>
        <taxon>Eukaryota</taxon>
        <taxon>Fungi</taxon>
        <taxon>Fungi incertae sedis</taxon>
        <taxon>Zoopagomycota</taxon>
        <taxon>Entomophthoromycotina</taxon>
        <taxon>Basidiobolomycetes</taxon>
        <taxon>Basidiobolales</taxon>
        <taxon>Basidiobolaceae</taxon>
        <taxon>Basidiobolus</taxon>
    </lineage>
</organism>
<dbReference type="SUPFAM" id="SSF56752">
    <property type="entry name" value="D-aminoacid aminotransferase-like PLP-dependent enzymes"/>
    <property type="match status" value="1"/>
</dbReference>
<dbReference type="InterPro" id="IPR001544">
    <property type="entry name" value="Aminotrans_IV"/>
</dbReference>
<name>A0ABR2VW99_9FUNG</name>
<keyword evidence="2" id="KW-1185">Reference proteome</keyword>
<evidence type="ECO:0000313" key="1">
    <source>
        <dbReference type="EMBL" id="KAK9707833.1"/>
    </source>
</evidence>
<gene>
    <name evidence="1" type="ORF">K7432_009950</name>
</gene>
<evidence type="ECO:0000313" key="2">
    <source>
        <dbReference type="Proteomes" id="UP001479436"/>
    </source>
</evidence>
<protein>
    <recommendedName>
        <fullName evidence="3">Aminotransferase class IV</fullName>
    </recommendedName>
</protein>
<accession>A0ABR2VW99</accession>
<dbReference type="InterPro" id="IPR043131">
    <property type="entry name" value="BCAT-like_N"/>
</dbReference>
<sequence length="240" mass="28009">MLKNIPEFELLETLLWTREEGFYLLERHLFRLFNSAAYFHDHYEKHYFAQIPSSEEITSEILNVSEPYREKYERLRIRILLSPSGGLQIQVSEEKPTLFDNMPYVVVDDQPVDSHDIFLRHKTTYRVRYNQARERALIGTPDGPFDVILYNERGEVTETSIGNIAIEMANSDGSENIWKTPCISSGLLGGVHREELISQKGMVEGIITLKELQDTTKNNRRIKIFNSVRKDIFVRLELTR</sequence>
<evidence type="ECO:0008006" key="3">
    <source>
        <dbReference type="Google" id="ProtNLM"/>
    </source>
</evidence>
<dbReference type="Gene3D" id="3.30.470.10">
    <property type="match status" value="1"/>
</dbReference>
<comment type="caution">
    <text evidence="1">The sequence shown here is derived from an EMBL/GenBank/DDBJ whole genome shotgun (WGS) entry which is preliminary data.</text>
</comment>
<reference evidence="1 2" key="1">
    <citation type="submission" date="2023-04" db="EMBL/GenBank/DDBJ databases">
        <title>Genome of Basidiobolus ranarum AG-B5.</title>
        <authorList>
            <person name="Stajich J.E."/>
            <person name="Carter-House D."/>
            <person name="Gryganskyi A."/>
        </authorList>
    </citation>
    <scope>NUCLEOTIDE SEQUENCE [LARGE SCALE GENOMIC DNA]</scope>
    <source>
        <strain evidence="1 2">AG-B5</strain>
    </source>
</reference>
<dbReference type="InterPro" id="IPR043132">
    <property type="entry name" value="BCAT-like_C"/>
</dbReference>
<dbReference type="Proteomes" id="UP001479436">
    <property type="component" value="Unassembled WGS sequence"/>
</dbReference>
<proteinExistence type="predicted"/>
<dbReference type="EMBL" id="JASJQH010007525">
    <property type="protein sequence ID" value="KAK9707833.1"/>
    <property type="molecule type" value="Genomic_DNA"/>
</dbReference>
<dbReference type="InterPro" id="IPR036038">
    <property type="entry name" value="Aminotransferase-like"/>
</dbReference>
<dbReference type="Pfam" id="PF01063">
    <property type="entry name" value="Aminotran_4"/>
    <property type="match status" value="1"/>
</dbReference>